<protein>
    <submittedName>
        <fullName evidence="6">FAD-binding protein</fullName>
    </submittedName>
</protein>
<dbReference type="GO" id="GO:0033765">
    <property type="term" value="F:steroid dehydrogenase activity, acting on the CH-CH group of donors"/>
    <property type="evidence" value="ECO:0007669"/>
    <property type="project" value="UniProtKB-ARBA"/>
</dbReference>
<evidence type="ECO:0000256" key="1">
    <source>
        <dbReference type="ARBA" id="ARBA00001974"/>
    </source>
</evidence>
<feature type="domain" description="FAD-dependent oxidoreductase 2 FAD-binding" evidence="5">
    <location>
        <begin position="16"/>
        <end position="528"/>
    </location>
</feature>
<dbReference type="Gene3D" id="3.90.700.10">
    <property type="entry name" value="Succinate dehydrogenase/fumarate reductase flavoprotein, catalytic domain"/>
    <property type="match status" value="1"/>
</dbReference>
<dbReference type="AlphaFoldDB" id="A0A2P5PA69"/>
<dbReference type="SUPFAM" id="SSF51905">
    <property type="entry name" value="FAD/NAD(P)-binding domain"/>
    <property type="match status" value="1"/>
</dbReference>
<evidence type="ECO:0000256" key="3">
    <source>
        <dbReference type="ARBA" id="ARBA00022827"/>
    </source>
</evidence>
<dbReference type="PANTHER" id="PTHR43400:SF10">
    <property type="entry name" value="3-OXOSTEROID 1-DEHYDROGENASE"/>
    <property type="match status" value="1"/>
</dbReference>
<evidence type="ECO:0000313" key="7">
    <source>
        <dbReference type="Proteomes" id="UP000235653"/>
    </source>
</evidence>
<proteinExistence type="predicted"/>
<dbReference type="Gene3D" id="3.50.50.60">
    <property type="entry name" value="FAD/NAD(P)-binding domain"/>
    <property type="match status" value="2"/>
</dbReference>
<reference evidence="6 7" key="1">
    <citation type="journal article" date="2017" name="ISME J.">
        <title>Grape pomace compost harbors organohalide-respiring Dehalogenimonas species with novel reductive dehalogenase genes.</title>
        <authorList>
            <person name="Yang Y."/>
            <person name="Higgins S.A."/>
            <person name="Yan J."/>
            <person name="Simsir B."/>
            <person name="Chourey K."/>
            <person name="Iyer R."/>
            <person name="Hettich R.L."/>
            <person name="Baldwin B."/>
            <person name="Ogles D.M."/>
            <person name="Loffler F.E."/>
        </authorList>
    </citation>
    <scope>NUCLEOTIDE SEQUENCE [LARGE SCALE GENOMIC DNA]</scope>
    <source>
        <strain evidence="6 7">GP</strain>
    </source>
</reference>
<comment type="caution">
    <text evidence="6">The sequence shown here is derived from an EMBL/GenBank/DDBJ whole genome shotgun (WGS) entry which is preliminary data.</text>
</comment>
<organism evidence="6 7">
    <name type="scientific">Dehalogenimonas etheniformans</name>
    <dbReference type="NCBI Taxonomy" id="1536648"/>
    <lineage>
        <taxon>Bacteria</taxon>
        <taxon>Bacillati</taxon>
        <taxon>Chloroflexota</taxon>
        <taxon>Dehalococcoidia</taxon>
        <taxon>Dehalococcoidales</taxon>
        <taxon>Dehalococcoidaceae</taxon>
        <taxon>Dehalogenimonas</taxon>
    </lineage>
</organism>
<dbReference type="PANTHER" id="PTHR43400">
    <property type="entry name" value="FUMARATE REDUCTASE"/>
    <property type="match status" value="1"/>
</dbReference>
<evidence type="ECO:0000313" key="6">
    <source>
        <dbReference type="EMBL" id="PPD59206.1"/>
    </source>
</evidence>
<dbReference type="SUPFAM" id="SSF56425">
    <property type="entry name" value="Succinate dehydrogenase/fumarate reductase flavoprotein, catalytic domain"/>
    <property type="match status" value="1"/>
</dbReference>
<dbReference type="Proteomes" id="UP000235653">
    <property type="component" value="Unassembled WGS sequence"/>
</dbReference>
<dbReference type="InterPro" id="IPR003953">
    <property type="entry name" value="FAD-dep_OxRdtase_2_FAD-bd"/>
</dbReference>
<dbReference type="Pfam" id="PF00890">
    <property type="entry name" value="FAD_binding_2"/>
    <property type="match status" value="1"/>
</dbReference>
<keyword evidence="3" id="KW-0274">FAD</keyword>
<evidence type="ECO:0000256" key="2">
    <source>
        <dbReference type="ARBA" id="ARBA00022630"/>
    </source>
</evidence>
<dbReference type="EMBL" id="JQAN02000001">
    <property type="protein sequence ID" value="PPD59206.1"/>
    <property type="molecule type" value="Genomic_DNA"/>
</dbReference>
<dbReference type="GO" id="GO:0008202">
    <property type="term" value="P:steroid metabolic process"/>
    <property type="evidence" value="ECO:0007669"/>
    <property type="project" value="UniProtKB-ARBA"/>
</dbReference>
<keyword evidence="2" id="KW-0285">Flavoprotein</keyword>
<dbReference type="InterPro" id="IPR036188">
    <property type="entry name" value="FAD/NAD-bd_sf"/>
</dbReference>
<comment type="cofactor">
    <cofactor evidence="1">
        <name>FAD</name>
        <dbReference type="ChEBI" id="CHEBI:57692"/>
    </cofactor>
</comment>
<dbReference type="InterPro" id="IPR027477">
    <property type="entry name" value="Succ_DH/fumarate_Rdtase_cat_sf"/>
</dbReference>
<keyword evidence="7" id="KW-1185">Reference proteome</keyword>
<gene>
    <name evidence="6" type="ORF">JP09_000580</name>
</gene>
<name>A0A2P5PA69_9CHLR</name>
<accession>A0A2P5PA69</accession>
<keyword evidence="4" id="KW-0560">Oxidoreductase</keyword>
<evidence type="ECO:0000256" key="4">
    <source>
        <dbReference type="ARBA" id="ARBA00023002"/>
    </source>
</evidence>
<dbReference type="InterPro" id="IPR050315">
    <property type="entry name" value="FAD-oxidoreductase_2"/>
</dbReference>
<sequence>MKGQAMENIKWDSEVDVIVVGTGAAGSAAASVAFSKGSSVLMLEKGKMVGGTTMKSGGQPWIPNNVFLRNQGTVDDRQDCLKFMARGNYPQLYDPTNPHFGLMDQEYSLLEAYYDNGYKAIDYFMKIGACQFVLSQPVLPDYVDHVPENKVLRGRLVAPANPQGMTGFGIDLIKQFSKWIKDHGIPVLLNHRARRILLNDRREAVGVSAELPDGTVKNFRAKKAVVFGCGGFTHNRDLILHFQKGPTFGGCAVITNTGDLVYMGQAVGAQLSNMNCAWNAEIPLEPALELSSTPDDIWQPLGDSMILVNKYGKRVVNEKRNYNDRTKVHFYWDPVEQEYPNQILCMIYDQRTVDVYGDSPEPYPVPPPGTKENYVIEGKDWDDLSRNIRQRVAELAPRIGSWRLAEGFEENLKQTVLRFNQFANRGIDEDFQRGGFPYDVEWHTQIFSIPSKDTKWPENDRPNPTMYPFTASGPYYCILIAGGTLDTNGGPRIDPGAHILDTENRPIPGLYGAGNCIAAPMPNYIAGGATLGNALTFGYVAGLNAAEEKVKEIA</sequence>
<evidence type="ECO:0000259" key="5">
    <source>
        <dbReference type="Pfam" id="PF00890"/>
    </source>
</evidence>
<dbReference type="OrthoDB" id="9800167at2"/>